<name>A0A8J3WVW7_9ACTN</name>
<dbReference type="PANTHER" id="PTHR31084">
    <property type="entry name" value="ALPHA-L-FUCOSIDASE 2"/>
    <property type="match status" value="1"/>
</dbReference>
<dbReference type="InterPro" id="IPR054363">
    <property type="entry name" value="GH95_cat"/>
</dbReference>
<feature type="domain" description="Alpha fucosidase A-like C-terminal" evidence="2">
    <location>
        <begin position="714"/>
        <end position="754"/>
    </location>
</feature>
<reference evidence="4" key="1">
    <citation type="submission" date="2021-01" db="EMBL/GenBank/DDBJ databases">
        <title>Whole genome shotgun sequence of Planobispora takensis NBRC 109077.</title>
        <authorList>
            <person name="Komaki H."/>
            <person name="Tamura T."/>
        </authorList>
    </citation>
    <scope>NUCLEOTIDE SEQUENCE</scope>
    <source>
        <strain evidence="4">NBRC 109077</strain>
    </source>
</reference>
<dbReference type="Gene3D" id="1.50.10.10">
    <property type="match status" value="1"/>
</dbReference>
<dbReference type="InterPro" id="IPR012341">
    <property type="entry name" value="6hp_glycosidase-like_sf"/>
</dbReference>
<dbReference type="PANTHER" id="PTHR31084:SF0">
    <property type="entry name" value="ALPHA-L-FUCOSIDASE 2"/>
    <property type="match status" value="1"/>
</dbReference>
<dbReference type="InterPro" id="IPR049053">
    <property type="entry name" value="AFCA-like_C"/>
</dbReference>
<dbReference type="Proteomes" id="UP000634476">
    <property type="component" value="Unassembled WGS sequence"/>
</dbReference>
<evidence type="ECO:0000259" key="2">
    <source>
        <dbReference type="Pfam" id="PF21307"/>
    </source>
</evidence>
<dbReference type="SUPFAM" id="SSF48208">
    <property type="entry name" value="Six-hairpin glycosidases"/>
    <property type="match status" value="1"/>
</dbReference>
<accession>A0A8J3WVW7</accession>
<dbReference type="EMBL" id="BOOK01000039">
    <property type="protein sequence ID" value="GII03505.1"/>
    <property type="molecule type" value="Genomic_DNA"/>
</dbReference>
<feature type="domain" description="Glycosyl hydrolase family 95 catalytic" evidence="3">
    <location>
        <begin position="340"/>
        <end position="704"/>
    </location>
</feature>
<sequence>MTLSHERLFLPVTEPLPPPHTAAVLQELRALLYGGRSGEAAGRVVELATGEHPGYAGTRWIDPLIPSATLAFTPHFSLPATSPIVPPSPSASPTPSPSNAPPSLPDISRLRTAGGYLRSCDFASGLVTQEWGGVRQEVFVSRPADAVVIRWSGGEGLLRLVPIEEEPPVPIRFTTTVAPGRLVLNAEFEARWPGAITGYTVECRAVGTAETGSGGLLMGDDALILARTVIRGSRPDPLEEIPADFDLLLREHTAVHGDLFSRSSLRLGRRTPAPPTAVRHPAVPAPWENPWAPGRRAGGGAFGRGGAEAPAGGVRSGDGAGVPGGGDGASGWGEAGVGRLFGAGRYAVISSSGESPPTLQGVWSGTYDPPWRSGFTMDGNLASAVAGLAVTGTPELATAVFDLADAMVEDFRENARRLYGCRGILVPAHMSTHGLHNHFGPVWCLTFWTAGAGWLARLYHDHYAHTGDTDFLRERALPFMTEAAVFYEDFLTGDGDFVPSYSPENTPAGGDSQACVNATMDVAVARDLLRNLVHACEVLDLDHGRWGRLLDRLPGYRIAPTGELAEWIGARRGAAGHPEHAAGGEPAGAVEDNHAHRHASHLYPLWYERDPAFDDPRLEAAAALAVRRRLEWWRGSDSDEMAFGLVQLGLAAAALGLAGEAHEALTLLATRYWCADNLVSTHNRDAIFNVDVCGGLPALVAAMLVRSSLPPSGYGRVDLLPALPQAWPYGEARGLVVRGGAVERLTWEPGRVEAVVRAWRPLLVTCGLQRARVPAGETLPLTFVGLDAKLIQELEA</sequence>
<feature type="region of interest" description="Disordered" evidence="1">
    <location>
        <begin position="272"/>
        <end position="291"/>
    </location>
</feature>
<gene>
    <name evidence="4" type="ORF">Pta02_55130</name>
</gene>
<dbReference type="GO" id="GO:0005975">
    <property type="term" value="P:carbohydrate metabolic process"/>
    <property type="evidence" value="ECO:0007669"/>
    <property type="project" value="InterPro"/>
</dbReference>
<comment type="caution">
    <text evidence="4">The sequence shown here is derived from an EMBL/GenBank/DDBJ whole genome shotgun (WGS) entry which is preliminary data.</text>
</comment>
<feature type="region of interest" description="Disordered" evidence="1">
    <location>
        <begin position="299"/>
        <end position="328"/>
    </location>
</feature>
<evidence type="ECO:0000313" key="4">
    <source>
        <dbReference type="EMBL" id="GII03505.1"/>
    </source>
</evidence>
<dbReference type="AlphaFoldDB" id="A0A8J3WVW7"/>
<evidence type="ECO:0000259" key="3">
    <source>
        <dbReference type="Pfam" id="PF22124"/>
    </source>
</evidence>
<evidence type="ECO:0000313" key="5">
    <source>
        <dbReference type="Proteomes" id="UP000634476"/>
    </source>
</evidence>
<feature type="compositionally biased region" description="Pro residues" evidence="1">
    <location>
        <begin position="84"/>
        <end position="104"/>
    </location>
</feature>
<dbReference type="Pfam" id="PF21307">
    <property type="entry name" value="Glyco_hydro_95_C"/>
    <property type="match status" value="1"/>
</dbReference>
<dbReference type="Pfam" id="PF22124">
    <property type="entry name" value="Glyco_hydro_95_cat"/>
    <property type="match status" value="1"/>
</dbReference>
<dbReference type="GO" id="GO:0004560">
    <property type="term" value="F:alpha-L-fucosidase activity"/>
    <property type="evidence" value="ECO:0007669"/>
    <property type="project" value="TreeGrafter"/>
</dbReference>
<dbReference type="RefSeq" id="WP_373872418.1">
    <property type="nucleotide sequence ID" value="NZ_BOOK01000039.1"/>
</dbReference>
<keyword evidence="5" id="KW-1185">Reference proteome</keyword>
<feature type="compositionally biased region" description="Gly residues" evidence="1">
    <location>
        <begin position="314"/>
        <end position="328"/>
    </location>
</feature>
<evidence type="ECO:0008006" key="6">
    <source>
        <dbReference type="Google" id="ProtNLM"/>
    </source>
</evidence>
<evidence type="ECO:0000256" key="1">
    <source>
        <dbReference type="SAM" id="MobiDB-lite"/>
    </source>
</evidence>
<proteinExistence type="predicted"/>
<organism evidence="4 5">
    <name type="scientific">Planobispora takensis</name>
    <dbReference type="NCBI Taxonomy" id="1367882"/>
    <lineage>
        <taxon>Bacteria</taxon>
        <taxon>Bacillati</taxon>
        <taxon>Actinomycetota</taxon>
        <taxon>Actinomycetes</taxon>
        <taxon>Streptosporangiales</taxon>
        <taxon>Streptosporangiaceae</taxon>
        <taxon>Planobispora</taxon>
    </lineage>
</organism>
<protein>
    <recommendedName>
        <fullName evidence="6">Glycosyl hydrolase family 95 N-terminal domain-containing protein</fullName>
    </recommendedName>
</protein>
<feature type="region of interest" description="Disordered" evidence="1">
    <location>
        <begin position="83"/>
        <end position="105"/>
    </location>
</feature>
<dbReference type="InterPro" id="IPR008928">
    <property type="entry name" value="6-hairpin_glycosidase_sf"/>
</dbReference>